<dbReference type="EMBL" id="JAJNNZ010000005">
    <property type="protein sequence ID" value="MCJ2376774.1"/>
    <property type="molecule type" value="Genomic_DNA"/>
</dbReference>
<feature type="signal peptide" evidence="2">
    <location>
        <begin position="1"/>
        <end position="18"/>
    </location>
</feature>
<keyword evidence="4" id="KW-1185">Reference proteome</keyword>
<evidence type="ECO:0008006" key="5">
    <source>
        <dbReference type="Google" id="ProtNLM"/>
    </source>
</evidence>
<evidence type="ECO:0000313" key="3">
    <source>
        <dbReference type="EMBL" id="MCJ2376774.1"/>
    </source>
</evidence>
<protein>
    <recommendedName>
        <fullName evidence="5">Lipoprotein</fullName>
    </recommendedName>
</protein>
<organism evidence="3 4">
    <name type="scientific">Vibrio gelatinilyticus</name>
    <dbReference type="NCBI Taxonomy" id="2893468"/>
    <lineage>
        <taxon>Bacteria</taxon>
        <taxon>Pseudomonadati</taxon>
        <taxon>Pseudomonadota</taxon>
        <taxon>Gammaproteobacteria</taxon>
        <taxon>Vibrionales</taxon>
        <taxon>Vibrionaceae</taxon>
        <taxon>Vibrio</taxon>
    </lineage>
</organism>
<gene>
    <name evidence="3" type="ORF">LNL84_07990</name>
</gene>
<feature type="compositionally biased region" description="Basic and acidic residues" evidence="1">
    <location>
        <begin position="101"/>
        <end position="111"/>
    </location>
</feature>
<accession>A0A9X1WAR7</accession>
<evidence type="ECO:0000313" key="4">
    <source>
        <dbReference type="Proteomes" id="UP001139488"/>
    </source>
</evidence>
<reference evidence="3" key="1">
    <citation type="submission" date="2021-11" db="EMBL/GenBank/DDBJ databases">
        <title>Vibrio ZSDE26 sp. nov. and Vibrio ZSDZ34 sp. nov., isolated from coastal seawater in Qingdao.</title>
        <authorList>
            <person name="Zhang P."/>
        </authorList>
    </citation>
    <scope>NUCLEOTIDE SEQUENCE</scope>
    <source>
        <strain evidence="3">ZSDZ34</strain>
    </source>
</reference>
<dbReference type="RefSeq" id="WP_244356690.1">
    <property type="nucleotide sequence ID" value="NZ_JAJNNZ010000005.1"/>
</dbReference>
<sequence length="122" mass="13302">MKHVIFALMLLVVACAHASSPEAWEEFRNDVESKCLTAAESYVRAANVTVDPFGSEKYGVAIVFGESNDSGSSVALVCLYDKQTKDVALYAKSPIEPPETIKVKRNGDSRCNEAVPLKSRPH</sequence>
<proteinExistence type="predicted"/>
<comment type="caution">
    <text evidence="3">The sequence shown here is derived from an EMBL/GenBank/DDBJ whole genome shotgun (WGS) entry which is preliminary data.</text>
</comment>
<evidence type="ECO:0000256" key="1">
    <source>
        <dbReference type="SAM" id="MobiDB-lite"/>
    </source>
</evidence>
<feature type="region of interest" description="Disordered" evidence="1">
    <location>
        <begin position="101"/>
        <end position="122"/>
    </location>
</feature>
<feature type="chain" id="PRO_5040852713" description="Lipoprotein" evidence="2">
    <location>
        <begin position="19"/>
        <end position="122"/>
    </location>
</feature>
<keyword evidence="2" id="KW-0732">Signal</keyword>
<name>A0A9X1WAR7_9VIBR</name>
<evidence type="ECO:0000256" key="2">
    <source>
        <dbReference type="SAM" id="SignalP"/>
    </source>
</evidence>
<dbReference type="Proteomes" id="UP001139488">
    <property type="component" value="Unassembled WGS sequence"/>
</dbReference>
<dbReference type="AlphaFoldDB" id="A0A9X1WAR7"/>
<dbReference type="PROSITE" id="PS51257">
    <property type="entry name" value="PROKAR_LIPOPROTEIN"/>
    <property type="match status" value="1"/>
</dbReference>